<organism evidence="1 2">
    <name type="scientific">Actinoplanes auranticolor</name>
    <dbReference type="NCBI Taxonomy" id="47988"/>
    <lineage>
        <taxon>Bacteria</taxon>
        <taxon>Bacillati</taxon>
        <taxon>Actinomycetota</taxon>
        <taxon>Actinomycetes</taxon>
        <taxon>Micromonosporales</taxon>
        <taxon>Micromonosporaceae</taxon>
        <taxon>Actinoplanes</taxon>
    </lineage>
</organism>
<reference evidence="1" key="1">
    <citation type="submission" date="2021-03" db="EMBL/GenBank/DDBJ databases">
        <title>Whole genome shotgun sequence of Actinoplanes auranticolor NBRC 12245.</title>
        <authorList>
            <person name="Komaki H."/>
            <person name="Tamura T."/>
        </authorList>
    </citation>
    <scope>NUCLEOTIDE SEQUENCE</scope>
    <source>
        <strain evidence="1">NBRC 12245</strain>
    </source>
</reference>
<name>A0A919SE25_9ACTN</name>
<evidence type="ECO:0008006" key="3">
    <source>
        <dbReference type="Google" id="ProtNLM"/>
    </source>
</evidence>
<dbReference type="RefSeq" id="WP_212989882.1">
    <property type="nucleotide sequence ID" value="NZ_BAABEA010000053.1"/>
</dbReference>
<accession>A0A919SE25</accession>
<dbReference type="AlphaFoldDB" id="A0A919SE25"/>
<proteinExistence type="predicted"/>
<evidence type="ECO:0000313" key="1">
    <source>
        <dbReference type="EMBL" id="GIM69962.1"/>
    </source>
</evidence>
<keyword evidence="2" id="KW-1185">Reference proteome</keyword>
<sequence>MPNFFLSSAAGDDDSYVRQFFDDLRSRVAAMSADHSAELSFLGTIGSRDAAVPPDMLLRLASCDVFVALTSPRYFRNAACGRQWRIFSDRFRPDGDRSAMLPVAWAVDAATPDFVGTPLTAAQDPPRGLRQLIRLRDLRSTYESFVDELARRIVTVGETAPAPAAEPVGDFSAVPDPFAASSSDPRVHFIVAAAPRQEMDRVRKELVYYGSEARDWAPYLPDTPGSLAGRARQLAADQSLRAEVTALEDVIDHIARARAAHEIVVILCDWWITQLEDYQRLLAEIDRRGLGDTAVLVPASRTDRETMEHLPELRFGLRTTFRQSTRLLQVPLHSDIGTADAFDADLAEVLAEARNRMFRVGGPARSDADEPIVDRPMLHGP</sequence>
<protein>
    <recommendedName>
        <fullName evidence="3">FxsC-like protein</fullName>
    </recommendedName>
</protein>
<gene>
    <name evidence="1" type="ORF">Aau02nite_38760</name>
</gene>
<dbReference type="NCBIfam" id="TIGR04276">
    <property type="entry name" value="FxsC_Cterm"/>
    <property type="match status" value="1"/>
</dbReference>
<dbReference type="EMBL" id="BOQL01000029">
    <property type="protein sequence ID" value="GIM69962.1"/>
    <property type="molecule type" value="Genomic_DNA"/>
</dbReference>
<comment type="caution">
    <text evidence="1">The sequence shown here is derived from an EMBL/GenBank/DDBJ whole genome shotgun (WGS) entry which is preliminary data.</text>
</comment>
<dbReference type="InterPro" id="IPR026367">
    <property type="entry name" value="FxsC_C"/>
</dbReference>
<dbReference type="Proteomes" id="UP000681340">
    <property type="component" value="Unassembled WGS sequence"/>
</dbReference>
<evidence type="ECO:0000313" key="2">
    <source>
        <dbReference type="Proteomes" id="UP000681340"/>
    </source>
</evidence>